<dbReference type="EMBL" id="FOQU01000001">
    <property type="protein sequence ID" value="SFH93099.1"/>
    <property type="molecule type" value="Genomic_DNA"/>
</dbReference>
<dbReference type="OrthoDB" id="9152922at2"/>
<keyword evidence="2" id="KW-1185">Reference proteome</keyword>
<dbReference type="Proteomes" id="UP000199548">
    <property type="component" value="Unassembled WGS sequence"/>
</dbReference>
<evidence type="ECO:0008006" key="3">
    <source>
        <dbReference type="Google" id="ProtNLM"/>
    </source>
</evidence>
<sequence>MNDSVDDQRWLQILGSLSPMSTMSSLVAFKDVEARGASTLPEYRRRDSIPNAPCVEILERLSQTSIVLCWADATSGRYGEQTWIMRTARHRGVCSLSGESYQAGDLIYRPNVRQRGGARRFRSISVAAIARLEEGRPV</sequence>
<organism evidence="1 2">
    <name type="scientific">Paraburkholderia megapolitana</name>
    <dbReference type="NCBI Taxonomy" id="420953"/>
    <lineage>
        <taxon>Bacteria</taxon>
        <taxon>Pseudomonadati</taxon>
        <taxon>Pseudomonadota</taxon>
        <taxon>Betaproteobacteria</taxon>
        <taxon>Burkholderiales</taxon>
        <taxon>Burkholderiaceae</taxon>
        <taxon>Paraburkholderia</taxon>
    </lineage>
</organism>
<proteinExistence type="predicted"/>
<dbReference type="InterPro" id="IPR021769">
    <property type="entry name" value="DUF3331"/>
</dbReference>
<reference evidence="1 2" key="1">
    <citation type="submission" date="2016-10" db="EMBL/GenBank/DDBJ databases">
        <authorList>
            <person name="de Groot N.N."/>
        </authorList>
    </citation>
    <scope>NUCLEOTIDE SEQUENCE [LARGE SCALE GENOMIC DNA]</scope>
    <source>
        <strain evidence="1 2">LMG 23650</strain>
    </source>
</reference>
<evidence type="ECO:0000313" key="1">
    <source>
        <dbReference type="EMBL" id="SFH93099.1"/>
    </source>
</evidence>
<dbReference type="RefSeq" id="WP_091007268.1">
    <property type="nucleotide sequence ID" value="NZ_CP041743.1"/>
</dbReference>
<dbReference type="AlphaFoldDB" id="A0A1I3E2L6"/>
<protein>
    <recommendedName>
        <fullName evidence="3">DUF3331 domain-containing protein</fullName>
    </recommendedName>
</protein>
<accession>A0A1I3E2L6</accession>
<dbReference type="Pfam" id="PF11811">
    <property type="entry name" value="DUF3331"/>
    <property type="match status" value="1"/>
</dbReference>
<name>A0A1I3E2L6_9BURK</name>
<dbReference type="STRING" id="420953.SAMN05192543_101648"/>
<gene>
    <name evidence="1" type="ORF">SAMN05192543_101648</name>
</gene>
<evidence type="ECO:0000313" key="2">
    <source>
        <dbReference type="Proteomes" id="UP000199548"/>
    </source>
</evidence>